<reference evidence="2" key="1">
    <citation type="submission" date="2016-10" db="EMBL/GenBank/DDBJ databases">
        <authorList>
            <person name="Varghese N."/>
            <person name="Submissions S."/>
        </authorList>
    </citation>
    <scope>NUCLEOTIDE SEQUENCE [LARGE SCALE GENOMIC DNA]</scope>
    <source>
        <strain evidence="2">DSM 4002</strain>
    </source>
</reference>
<accession>A0A1I4V7D9</accession>
<keyword evidence="2" id="KW-1185">Reference proteome</keyword>
<evidence type="ECO:0000313" key="2">
    <source>
        <dbReference type="Proteomes" id="UP000182961"/>
    </source>
</evidence>
<dbReference type="Proteomes" id="UP000182961">
    <property type="component" value="Unassembled WGS sequence"/>
</dbReference>
<organism evidence="1 2">
    <name type="scientific">Flavobacterium succinicans</name>
    <dbReference type="NCBI Taxonomy" id="29536"/>
    <lineage>
        <taxon>Bacteria</taxon>
        <taxon>Pseudomonadati</taxon>
        <taxon>Bacteroidota</taxon>
        <taxon>Flavobacteriia</taxon>
        <taxon>Flavobacteriales</taxon>
        <taxon>Flavobacteriaceae</taxon>
        <taxon>Flavobacterium</taxon>
    </lineage>
</organism>
<dbReference type="AlphaFoldDB" id="A0A1I4V7D9"/>
<protein>
    <recommendedName>
        <fullName evidence="3">Replication-associated protein G2P N-terminal domain-containing protein</fullName>
    </recommendedName>
</protein>
<dbReference type="eggNOG" id="ENOG502ZPIW">
    <property type="taxonomic scope" value="Bacteria"/>
</dbReference>
<evidence type="ECO:0008006" key="3">
    <source>
        <dbReference type="Google" id="ProtNLM"/>
    </source>
</evidence>
<name>A0A1I4V7D9_9FLAO</name>
<gene>
    <name evidence="1" type="ORF">SAMN05444143_104161</name>
</gene>
<dbReference type="EMBL" id="FOUT01000004">
    <property type="protein sequence ID" value="SFM97122.1"/>
    <property type="molecule type" value="Genomic_DNA"/>
</dbReference>
<proteinExistence type="predicted"/>
<evidence type="ECO:0000313" key="1">
    <source>
        <dbReference type="EMBL" id="SFM97122.1"/>
    </source>
</evidence>
<dbReference type="RefSeq" id="WP_024979857.1">
    <property type="nucleotide sequence ID" value="NZ_CBCRUM010000003.1"/>
</dbReference>
<sequence>MIDFLKFYITDNSTIRHLENHYLLEWVKSEDKLNLFDIEVIKTKTVKHFKGIVFCFFSNRVDIIFKPHYYFNDGLHNANDFRVIDCIQTILELKNLFKIDLDLLKIVNIEFGLNIVSPIDIKKLITFLLYHERNEFKTDIGLAYSKKSFKANANGTMNTYKIIKAYAKGLQFPEHCNINTFRFEIKSKQSKYFNQFGIYTANDLLKYDCYLKISNEIINEFDKVLLLDCETDFSCLKASEQSKITKYLNTLTWFNISQDPYKNRFNKERAKYLNIVSKVENNLKYRIENLIFKKLELLKSGYYSTQKESKTKSFQKIKSGYYSTIYKGGNVTQTEKTNDKQERRNCRVTKLDISMQKDESILLSHSGIKYYLENNPNVFEKIKTEYLSSIWLNSDLKTQIKEIAHNIRNTHSNQLNKQNKLYPKYQTQLFV</sequence>